<protein>
    <recommendedName>
        <fullName evidence="1">Sodium symporter small subunit domain-containing protein</fullName>
    </recommendedName>
</protein>
<sequence length="93" mass="10670">MSQQTTAHQTSANDEAHWRKTTNLMWTHLGIWFFFGYVVHMFAPALNKIIILGFPLGFYMAAQGSLIAFVVQLFLFAKQQDKIDREFGVAEDD</sequence>
<evidence type="ECO:0000313" key="2">
    <source>
        <dbReference type="EMBL" id="ARQ00009.1"/>
    </source>
</evidence>
<dbReference type="OrthoDB" id="9797746at2"/>
<dbReference type="NCBIfam" id="TIGR03647">
    <property type="entry name" value="Na_symport_sm"/>
    <property type="match status" value="1"/>
</dbReference>
<name>A0A1W6ZRG7_9HYPH</name>
<feature type="domain" description="Sodium symporter small subunit" evidence="1">
    <location>
        <begin position="15"/>
        <end position="89"/>
    </location>
</feature>
<dbReference type="Proteomes" id="UP000194137">
    <property type="component" value="Chromosome"/>
</dbReference>
<dbReference type="AlphaFoldDB" id="A0A1W6ZRG7"/>
<evidence type="ECO:0000259" key="1">
    <source>
        <dbReference type="Pfam" id="PF13937"/>
    </source>
</evidence>
<dbReference type="Pfam" id="PF13937">
    <property type="entry name" value="DUF4212"/>
    <property type="match status" value="1"/>
</dbReference>
<dbReference type="KEGG" id="psin:CAK95_13625"/>
<keyword evidence="3" id="KW-1185">Reference proteome</keyword>
<evidence type="ECO:0000313" key="3">
    <source>
        <dbReference type="Proteomes" id="UP000194137"/>
    </source>
</evidence>
<dbReference type="InterPro" id="IPR019886">
    <property type="entry name" value="Na_symporter_ssu"/>
</dbReference>
<dbReference type="STRING" id="1235591.CAK95_13625"/>
<gene>
    <name evidence="2" type="ORF">CAK95_13625</name>
</gene>
<proteinExistence type="predicted"/>
<accession>A0A1W6ZRG7</accession>
<reference evidence="2 3" key="1">
    <citation type="submission" date="2017-05" db="EMBL/GenBank/DDBJ databases">
        <title>Full genome sequence of Pseudorhodoplanes sinuspersici.</title>
        <authorList>
            <person name="Dastgheib S.M.M."/>
            <person name="Shavandi M."/>
            <person name="Tirandaz H."/>
        </authorList>
    </citation>
    <scope>NUCLEOTIDE SEQUENCE [LARGE SCALE GENOMIC DNA]</scope>
    <source>
        <strain evidence="2 3">RIPI110</strain>
    </source>
</reference>
<dbReference type="RefSeq" id="WP_086088410.1">
    <property type="nucleotide sequence ID" value="NZ_CP021112.1"/>
</dbReference>
<organism evidence="2 3">
    <name type="scientific">Pseudorhodoplanes sinuspersici</name>
    <dbReference type="NCBI Taxonomy" id="1235591"/>
    <lineage>
        <taxon>Bacteria</taxon>
        <taxon>Pseudomonadati</taxon>
        <taxon>Pseudomonadota</taxon>
        <taxon>Alphaproteobacteria</taxon>
        <taxon>Hyphomicrobiales</taxon>
        <taxon>Pseudorhodoplanes</taxon>
    </lineage>
</organism>
<dbReference type="EMBL" id="CP021112">
    <property type="protein sequence ID" value="ARQ00009.1"/>
    <property type="molecule type" value="Genomic_DNA"/>
</dbReference>